<accession>A0ABQ5NC76</accession>
<dbReference type="EMBL" id="BRXR01000001">
    <property type="protein sequence ID" value="GLC32677.1"/>
    <property type="molecule type" value="Genomic_DNA"/>
</dbReference>
<gene>
    <name evidence="1" type="ORF">bsdE14_40870</name>
</gene>
<name>A0ABQ5NC76_9CLOT</name>
<keyword evidence="2" id="KW-1185">Reference proteome</keyword>
<sequence>MEKKCIFNKEIMCSDCGECDICDLDKNKICDNCGRCLENTDNKDYRTLDVDTIIDEDYSQEEDFDVYLEKIDSQNENMERVVGKSSSEFIDNEIQDEWILIDDIPGLKEMLEENEIPKGYAEEFPGLMVFNKKG</sequence>
<organism evidence="1 2">
    <name type="scientific">Clostridium omnivorum</name>
    <dbReference type="NCBI Taxonomy" id="1604902"/>
    <lineage>
        <taxon>Bacteria</taxon>
        <taxon>Bacillati</taxon>
        <taxon>Bacillota</taxon>
        <taxon>Clostridia</taxon>
        <taxon>Eubacteriales</taxon>
        <taxon>Clostridiaceae</taxon>
        <taxon>Clostridium</taxon>
    </lineage>
</organism>
<comment type="caution">
    <text evidence="1">The sequence shown here is derived from an EMBL/GenBank/DDBJ whole genome shotgun (WGS) entry which is preliminary data.</text>
</comment>
<evidence type="ECO:0000313" key="2">
    <source>
        <dbReference type="Proteomes" id="UP001208567"/>
    </source>
</evidence>
<reference evidence="1 2" key="1">
    <citation type="journal article" date="2024" name="Int. J. Syst. Evol. Microbiol.">
        <title>Clostridium omnivorum sp. nov., isolated from anoxic soil under the treatment of reductive soil disinfestation.</title>
        <authorList>
            <person name="Ueki A."/>
            <person name="Tonouchi A."/>
            <person name="Kaku N."/>
            <person name="Honma S."/>
            <person name="Ueki K."/>
        </authorList>
    </citation>
    <scope>NUCLEOTIDE SEQUENCE [LARGE SCALE GENOMIC DNA]</scope>
    <source>
        <strain evidence="1 2">E14</strain>
    </source>
</reference>
<dbReference type="RefSeq" id="WP_264851988.1">
    <property type="nucleotide sequence ID" value="NZ_BRXR01000001.1"/>
</dbReference>
<evidence type="ECO:0000313" key="1">
    <source>
        <dbReference type="EMBL" id="GLC32677.1"/>
    </source>
</evidence>
<protein>
    <submittedName>
        <fullName evidence="1">Zn-finger domain-containing protein</fullName>
    </submittedName>
</protein>
<proteinExistence type="predicted"/>
<dbReference type="Proteomes" id="UP001208567">
    <property type="component" value="Unassembled WGS sequence"/>
</dbReference>